<name>A0A6H0SFE5_9MYCO</name>
<dbReference type="AlphaFoldDB" id="A0A6H0SFE5"/>
<dbReference type="PROSITE" id="PS50977">
    <property type="entry name" value="HTH_TETR_2"/>
    <property type="match status" value="1"/>
</dbReference>
<proteinExistence type="predicted"/>
<protein>
    <submittedName>
        <fullName evidence="6">TetR family transcriptional regulator</fullName>
    </submittedName>
</protein>
<dbReference type="GO" id="GO:0003700">
    <property type="term" value="F:DNA-binding transcription factor activity"/>
    <property type="evidence" value="ECO:0007669"/>
    <property type="project" value="TreeGrafter"/>
</dbReference>
<evidence type="ECO:0000256" key="1">
    <source>
        <dbReference type="ARBA" id="ARBA00023015"/>
    </source>
</evidence>
<accession>A0A6H0SFE5</accession>
<reference evidence="6 7" key="1">
    <citation type="submission" date="2019-04" db="EMBL/GenBank/DDBJ databases">
        <title>Draft, Whole-Genome Sequence of the Anthracene-degrading Mycobacterium frederiksbergense LB501T, Isolated from a Polycyclic Aromatic Hydrocarbon (PAH)-Contaminated Soil.</title>
        <authorList>
            <person name="Augelletti F."/>
        </authorList>
    </citation>
    <scope>NUCLEOTIDE SEQUENCE [LARGE SCALE GENOMIC DNA]</scope>
    <source>
        <strain evidence="6 7">LB 501T</strain>
    </source>
</reference>
<keyword evidence="3" id="KW-0804">Transcription</keyword>
<dbReference type="Pfam" id="PF00440">
    <property type="entry name" value="TetR_N"/>
    <property type="match status" value="1"/>
</dbReference>
<keyword evidence="7" id="KW-1185">Reference proteome</keyword>
<dbReference type="EMBL" id="CP038799">
    <property type="protein sequence ID" value="QIV85045.1"/>
    <property type="molecule type" value="Genomic_DNA"/>
</dbReference>
<dbReference type="KEGG" id="mfre:EXE63_32310"/>
<evidence type="ECO:0000313" key="7">
    <source>
        <dbReference type="Proteomes" id="UP000501849"/>
    </source>
</evidence>
<feature type="DNA-binding region" description="H-T-H motif" evidence="4">
    <location>
        <begin position="29"/>
        <end position="48"/>
    </location>
</feature>
<organism evidence="6 7">
    <name type="scientific">Mycolicibacterium frederiksbergense</name>
    <dbReference type="NCBI Taxonomy" id="117567"/>
    <lineage>
        <taxon>Bacteria</taxon>
        <taxon>Bacillati</taxon>
        <taxon>Actinomycetota</taxon>
        <taxon>Actinomycetes</taxon>
        <taxon>Mycobacteriales</taxon>
        <taxon>Mycobacteriaceae</taxon>
        <taxon>Mycolicibacterium</taxon>
    </lineage>
</organism>
<dbReference type="InterPro" id="IPR023772">
    <property type="entry name" value="DNA-bd_HTH_TetR-type_CS"/>
</dbReference>
<dbReference type="PROSITE" id="PS01081">
    <property type="entry name" value="HTH_TETR_1"/>
    <property type="match status" value="1"/>
</dbReference>
<dbReference type="InterPro" id="IPR050109">
    <property type="entry name" value="HTH-type_TetR-like_transc_reg"/>
</dbReference>
<dbReference type="PANTHER" id="PTHR30055:SF238">
    <property type="entry name" value="MYCOFACTOCIN BIOSYNTHESIS TRANSCRIPTIONAL REGULATOR MFTR-RELATED"/>
    <property type="match status" value="1"/>
</dbReference>
<dbReference type="InterPro" id="IPR041347">
    <property type="entry name" value="MftR_C"/>
</dbReference>
<dbReference type="Proteomes" id="UP000501849">
    <property type="component" value="Chromosome"/>
</dbReference>
<evidence type="ECO:0000313" key="6">
    <source>
        <dbReference type="EMBL" id="QIV85045.1"/>
    </source>
</evidence>
<dbReference type="RefSeq" id="WP_168145336.1">
    <property type="nucleotide sequence ID" value="NZ_CP038799.1"/>
</dbReference>
<dbReference type="PANTHER" id="PTHR30055">
    <property type="entry name" value="HTH-TYPE TRANSCRIPTIONAL REGULATOR RUTR"/>
    <property type="match status" value="1"/>
</dbReference>
<feature type="domain" description="HTH tetR-type" evidence="5">
    <location>
        <begin position="6"/>
        <end position="66"/>
    </location>
</feature>
<dbReference type="SUPFAM" id="SSF46689">
    <property type="entry name" value="Homeodomain-like"/>
    <property type="match status" value="1"/>
</dbReference>
<dbReference type="InterPro" id="IPR009057">
    <property type="entry name" value="Homeodomain-like_sf"/>
</dbReference>
<dbReference type="Gene3D" id="1.10.357.10">
    <property type="entry name" value="Tetracycline Repressor, domain 2"/>
    <property type="match status" value="1"/>
</dbReference>
<keyword evidence="1" id="KW-0805">Transcription regulation</keyword>
<dbReference type="Pfam" id="PF17754">
    <property type="entry name" value="TetR_C_14"/>
    <property type="match status" value="1"/>
</dbReference>
<sequence>MGRWEPDARGRLERAALELYLERGYDQTTVAEIAGRAGLTERTFFRHFTDKREVLFRGDELAQAMAGAIDAAPEASAPLDAVAAALESTSDFFRDRRPHARTRQTVINAHPALQERELIKLASLATTMTDALRRRGVADATAGLLAQTGVAVFKVAFERWLDDPDDRPLTDLIGESLAELRSATHP</sequence>
<evidence type="ECO:0000259" key="5">
    <source>
        <dbReference type="PROSITE" id="PS50977"/>
    </source>
</evidence>
<evidence type="ECO:0000256" key="2">
    <source>
        <dbReference type="ARBA" id="ARBA00023125"/>
    </source>
</evidence>
<dbReference type="GO" id="GO:0000976">
    <property type="term" value="F:transcription cis-regulatory region binding"/>
    <property type="evidence" value="ECO:0007669"/>
    <property type="project" value="TreeGrafter"/>
</dbReference>
<gene>
    <name evidence="6" type="ORF">EXE63_32310</name>
</gene>
<dbReference type="PRINTS" id="PR00455">
    <property type="entry name" value="HTHTETR"/>
</dbReference>
<dbReference type="InterPro" id="IPR001647">
    <property type="entry name" value="HTH_TetR"/>
</dbReference>
<keyword evidence="2 4" id="KW-0238">DNA-binding</keyword>
<evidence type="ECO:0000256" key="4">
    <source>
        <dbReference type="PROSITE-ProRule" id="PRU00335"/>
    </source>
</evidence>
<evidence type="ECO:0000256" key="3">
    <source>
        <dbReference type="ARBA" id="ARBA00023163"/>
    </source>
</evidence>